<accession>A0A5E4PS99</accession>
<keyword evidence="2" id="KW-0812">Transmembrane</keyword>
<evidence type="ECO:0000313" key="5">
    <source>
        <dbReference type="Proteomes" id="UP000324832"/>
    </source>
</evidence>
<proteinExistence type="predicted"/>
<dbReference type="AlphaFoldDB" id="A0A5E4PS99"/>
<keyword evidence="5" id="KW-1185">Reference proteome</keyword>
<name>A0A5E4PS99_9NEOP</name>
<feature type="chain" id="PRO_5022863759" evidence="3">
    <location>
        <begin position="16"/>
        <end position="361"/>
    </location>
</feature>
<sequence length="361" mass="41375">MNRVLVLLTAALVTSDWVEISQHYQRQQPLRTLHHNDVEYNRSYRNQSLNIQWNRAAVNKVSNVGNVRKVPYASVKTPSIKPYNFQQFDSFKFLKTTPQTDLIPEINRNSTKQNPEESHDIEAINFNNAIATLEDNYNMVSEKVTSTKNLVNITKNIQTLSDKTTENAKSPNQVYVNTINESADANVNIEYITESIENILNSKANKNHINKEEQEENKTNMTTAQKELNYVENVKSSGTKGDDDNNEQIRNNPEPSKNKFENLWNVIRTITESVLQNTKSTFQGKVIYLDTLKNTILSNIEYLIEHTWPDDQSSSSRERRSAEARGHVEIPSSESALMTISFLTFAVFLIKLVLVNNYLNL</sequence>
<dbReference type="EMBL" id="FZQP02000180">
    <property type="protein sequence ID" value="VVC87747.1"/>
    <property type="molecule type" value="Genomic_DNA"/>
</dbReference>
<dbReference type="Proteomes" id="UP000324832">
    <property type="component" value="Unassembled WGS sequence"/>
</dbReference>
<feature type="compositionally biased region" description="Basic and acidic residues" evidence="1">
    <location>
        <begin position="209"/>
        <end position="218"/>
    </location>
</feature>
<gene>
    <name evidence="4" type="ORF">LSINAPIS_LOCUS1277</name>
</gene>
<feature type="transmembrane region" description="Helical" evidence="2">
    <location>
        <begin position="336"/>
        <end position="359"/>
    </location>
</feature>
<evidence type="ECO:0000313" key="4">
    <source>
        <dbReference type="EMBL" id="VVC87747.1"/>
    </source>
</evidence>
<keyword evidence="3" id="KW-0732">Signal</keyword>
<keyword evidence="2" id="KW-1133">Transmembrane helix</keyword>
<organism evidence="4 5">
    <name type="scientific">Leptidea sinapis</name>
    <dbReference type="NCBI Taxonomy" id="189913"/>
    <lineage>
        <taxon>Eukaryota</taxon>
        <taxon>Metazoa</taxon>
        <taxon>Ecdysozoa</taxon>
        <taxon>Arthropoda</taxon>
        <taxon>Hexapoda</taxon>
        <taxon>Insecta</taxon>
        <taxon>Pterygota</taxon>
        <taxon>Neoptera</taxon>
        <taxon>Endopterygota</taxon>
        <taxon>Lepidoptera</taxon>
        <taxon>Glossata</taxon>
        <taxon>Ditrysia</taxon>
        <taxon>Papilionoidea</taxon>
        <taxon>Pieridae</taxon>
        <taxon>Dismorphiinae</taxon>
        <taxon>Leptidea</taxon>
    </lineage>
</organism>
<feature type="signal peptide" evidence="3">
    <location>
        <begin position="1"/>
        <end position="15"/>
    </location>
</feature>
<evidence type="ECO:0000256" key="2">
    <source>
        <dbReference type="SAM" id="Phobius"/>
    </source>
</evidence>
<evidence type="ECO:0000256" key="1">
    <source>
        <dbReference type="SAM" id="MobiDB-lite"/>
    </source>
</evidence>
<protein>
    <submittedName>
        <fullName evidence="4">Uncharacterized protein</fullName>
    </submittedName>
</protein>
<feature type="region of interest" description="Disordered" evidence="1">
    <location>
        <begin position="207"/>
        <end position="257"/>
    </location>
</feature>
<reference evidence="4 5" key="1">
    <citation type="submission" date="2017-07" db="EMBL/GenBank/DDBJ databases">
        <authorList>
            <person name="Talla V."/>
            <person name="Backstrom N."/>
        </authorList>
    </citation>
    <scope>NUCLEOTIDE SEQUENCE [LARGE SCALE GENOMIC DNA]</scope>
</reference>
<keyword evidence="2" id="KW-0472">Membrane</keyword>
<evidence type="ECO:0000256" key="3">
    <source>
        <dbReference type="SAM" id="SignalP"/>
    </source>
</evidence>